<dbReference type="Proteomes" id="UP000293902">
    <property type="component" value="Chromosome"/>
</dbReference>
<evidence type="ECO:0000313" key="3">
    <source>
        <dbReference type="EMBL" id="RAL99985.1"/>
    </source>
</evidence>
<evidence type="ECO:0000313" key="4">
    <source>
        <dbReference type="Proteomes" id="UP000248798"/>
    </source>
</evidence>
<reference evidence="3 4" key="1">
    <citation type="submission" date="2018-06" db="EMBL/GenBank/DDBJ databases">
        <title>Complete Genome Sequence of Desulfobacter hydrogenophilus (DSM3380).</title>
        <authorList>
            <person name="Marietou A."/>
            <person name="Schreiber L."/>
            <person name="Marshall I."/>
            <person name="Jorgensen B."/>
        </authorList>
    </citation>
    <scope>NUCLEOTIDE SEQUENCE [LARGE SCALE GENOMIC DNA]</scope>
    <source>
        <strain evidence="3 4">DSM 3380</strain>
    </source>
</reference>
<dbReference type="GO" id="GO:0003677">
    <property type="term" value="F:DNA binding"/>
    <property type="evidence" value="ECO:0007669"/>
    <property type="project" value="InterPro"/>
</dbReference>
<keyword evidence="5" id="KW-1185">Reference proteome</keyword>
<dbReference type="PROSITE" id="PS50943">
    <property type="entry name" value="HTH_CROC1"/>
    <property type="match status" value="1"/>
</dbReference>
<protein>
    <submittedName>
        <fullName evidence="2">XRE family transcriptional regulator</fullName>
    </submittedName>
</protein>
<name>A0A328F6X9_9BACT</name>
<dbReference type="OrthoDB" id="2365258at2"/>
<accession>A0A328F6X9</accession>
<dbReference type="RefSeq" id="WP_111960534.1">
    <property type="nucleotide sequence ID" value="NZ_CP036313.1"/>
</dbReference>
<gene>
    <name evidence="3" type="ORF">DO021_21565</name>
    <name evidence="2" type="ORF">EYB58_16040</name>
</gene>
<sequence length="140" mass="15743">MEFTDRLKTIIKKSGLTRVEFAKMSGVSRAQLFNYLKGGQTPGTTFYQNLKSNKAWINLDWLISGIGTEPIEAELSLPNAVDLKLLEEVIAGVEENLEQIDLTVPPKTKSEVISILYQYFIDTKKNIDPSVVERVLRLAV</sequence>
<dbReference type="Proteomes" id="UP000248798">
    <property type="component" value="Unassembled WGS sequence"/>
</dbReference>
<dbReference type="InterPro" id="IPR001387">
    <property type="entry name" value="Cro/C1-type_HTH"/>
</dbReference>
<dbReference type="InterPro" id="IPR010982">
    <property type="entry name" value="Lambda_DNA-bd_dom_sf"/>
</dbReference>
<dbReference type="EMBL" id="QLNI01000075">
    <property type="protein sequence ID" value="RAL99985.1"/>
    <property type="molecule type" value="Genomic_DNA"/>
</dbReference>
<dbReference type="SUPFAM" id="SSF47413">
    <property type="entry name" value="lambda repressor-like DNA-binding domains"/>
    <property type="match status" value="1"/>
</dbReference>
<proteinExistence type="predicted"/>
<dbReference type="AlphaFoldDB" id="A0A328F6X9"/>
<dbReference type="EMBL" id="CP036313">
    <property type="protein sequence ID" value="QBH14292.1"/>
    <property type="molecule type" value="Genomic_DNA"/>
</dbReference>
<dbReference type="CDD" id="cd00093">
    <property type="entry name" value="HTH_XRE"/>
    <property type="match status" value="1"/>
</dbReference>
<evidence type="ECO:0000259" key="1">
    <source>
        <dbReference type="PROSITE" id="PS50943"/>
    </source>
</evidence>
<evidence type="ECO:0000313" key="5">
    <source>
        <dbReference type="Proteomes" id="UP000293902"/>
    </source>
</evidence>
<organism evidence="3 4">
    <name type="scientific">Desulfobacter hydrogenophilus</name>
    <dbReference type="NCBI Taxonomy" id="2291"/>
    <lineage>
        <taxon>Bacteria</taxon>
        <taxon>Pseudomonadati</taxon>
        <taxon>Thermodesulfobacteriota</taxon>
        <taxon>Desulfobacteria</taxon>
        <taxon>Desulfobacterales</taxon>
        <taxon>Desulfobacteraceae</taxon>
        <taxon>Desulfobacter</taxon>
    </lineage>
</organism>
<evidence type="ECO:0000313" key="2">
    <source>
        <dbReference type="EMBL" id="QBH14292.1"/>
    </source>
</evidence>
<reference evidence="2 5" key="2">
    <citation type="submission" date="2019-02" db="EMBL/GenBank/DDBJ databases">
        <title>Complete genome sequence of Desulfobacter hydrogenophilus AcRS1.</title>
        <authorList>
            <person name="Marietou A."/>
            <person name="Lund M.B."/>
            <person name="Marshall I.P.G."/>
            <person name="Schreiber L."/>
            <person name="Jorgensen B."/>
        </authorList>
    </citation>
    <scope>NUCLEOTIDE SEQUENCE [LARGE SCALE GENOMIC DNA]</scope>
    <source>
        <strain evidence="2 5">AcRS1</strain>
    </source>
</reference>
<dbReference type="Gene3D" id="1.10.260.40">
    <property type="entry name" value="lambda repressor-like DNA-binding domains"/>
    <property type="match status" value="1"/>
</dbReference>
<dbReference type="Pfam" id="PF01381">
    <property type="entry name" value="HTH_3"/>
    <property type="match status" value="1"/>
</dbReference>
<feature type="domain" description="HTH cro/C1-type" evidence="1">
    <location>
        <begin position="7"/>
        <end position="42"/>
    </location>
</feature>